<keyword evidence="2" id="KW-1185">Reference proteome</keyword>
<dbReference type="EMBL" id="QLLK01000008">
    <property type="protein sequence ID" value="RAI88069.1"/>
    <property type="molecule type" value="Genomic_DNA"/>
</dbReference>
<dbReference type="Proteomes" id="UP000249610">
    <property type="component" value="Unassembled WGS sequence"/>
</dbReference>
<sequence length="72" mass="8331">MRFERKAGNIQETPYLVVDITKGFCLKIHLSYGFVTFLWTRLSTLQVYTGLSVNSLRRPSGFAIMSRQTKTR</sequence>
<evidence type="ECO:0000313" key="2">
    <source>
        <dbReference type="Proteomes" id="UP000249610"/>
    </source>
</evidence>
<evidence type="ECO:0000313" key="1">
    <source>
        <dbReference type="EMBL" id="RAI88069.1"/>
    </source>
</evidence>
<proteinExistence type="predicted"/>
<protein>
    <submittedName>
        <fullName evidence="1">Uncharacterized protein</fullName>
    </submittedName>
</protein>
<reference evidence="1 2" key="1">
    <citation type="submission" date="2018-06" db="EMBL/GenBank/DDBJ databases">
        <title>Genomic Encyclopedia of Archaeal and Bacterial Type Strains, Phase II (KMG-II): from individual species to whole genera.</title>
        <authorList>
            <person name="Goeker M."/>
        </authorList>
    </citation>
    <scope>NUCLEOTIDE SEQUENCE [LARGE SCALE GENOMIC DNA]</scope>
    <source>
        <strain evidence="1 2">DSM 23446</strain>
    </source>
</reference>
<accession>A0A327P729</accession>
<dbReference type="AlphaFoldDB" id="A0A327P729"/>
<organism evidence="1 2">
    <name type="scientific">Algoriphagus yeomjeoni</name>
    <dbReference type="NCBI Taxonomy" id="291403"/>
    <lineage>
        <taxon>Bacteria</taxon>
        <taxon>Pseudomonadati</taxon>
        <taxon>Bacteroidota</taxon>
        <taxon>Cytophagia</taxon>
        <taxon>Cytophagales</taxon>
        <taxon>Cyclobacteriaceae</taxon>
        <taxon>Algoriphagus</taxon>
    </lineage>
</organism>
<gene>
    <name evidence="1" type="ORF">LV83_02987</name>
</gene>
<name>A0A327P729_9BACT</name>
<comment type="caution">
    <text evidence="1">The sequence shown here is derived from an EMBL/GenBank/DDBJ whole genome shotgun (WGS) entry which is preliminary data.</text>
</comment>